<proteinExistence type="predicted"/>
<dbReference type="Proteomes" id="UP000018745">
    <property type="component" value="Chromosome"/>
</dbReference>
<evidence type="ECO:0000313" key="1">
    <source>
        <dbReference type="EMBL" id="AHC40482.1"/>
    </source>
</evidence>
<gene>
    <name evidence="1" type="ORF">OVS_03670</name>
</gene>
<protein>
    <submittedName>
        <fullName evidence="1">Uncharacterized protein</fullName>
    </submittedName>
</protein>
<organism evidence="1 2">
    <name type="scientific">Mycoplasma ovis str. Michigan</name>
    <dbReference type="NCBI Taxonomy" id="1415773"/>
    <lineage>
        <taxon>Bacteria</taxon>
        <taxon>Bacillati</taxon>
        <taxon>Mycoplasmatota</taxon>
        <taxon>Mollicutes</taxon>
        <taxon>Mycoplasmataceae</taxon>
        <taxon>Mycoplasma</taxon>
    </lineage>
</organism>
<name>A0ABN4BNN2_9MOLU</name>
<accession>A0ABN4BNN2</accession>
<keyword evidence="2" id="KW-1185">Reference proteome</keyword>
<dbReference type="RefSeq" id="WP_024071492.1">
    <property type="nucleotide sequence ID" value="NC_023062.1"/>
</dbReference>
<reference evidence="1 2" key="1">
    <citation type="journal article" date="2014" name="Genome Announc.">
        <title>Complete Genome Sequence of Mycoplasma ovis Strain Michigan, a Hemoplasma of Sheep with Two Distinct 16S rRNA Genes.</title>
        <authorList>
            <person name="Deshuillers P.L."/>
            <person name="Santos A.P."/>
            <person name="do Nascimento N.C."/>
            <person name="Hampel J.A."/>
            <person name="Bergin I.L."/>
            <person name="Dyson M.C."/>
            <person name="Messick J.B."/>
        </authorList>
    </citation>
    <scope>NUCLEOTIDE SEQUENCE [LARGE SCALE GENOMIC DNA]</scope>
    <source>
        <strain evidence="1 2">Michigan</strain>
    </source>
</reference>
<evidence type="ECO:0000313" key="2">
    <source>
        <dbReference type="Proteomes" id="UP000018745"/>
    </source>
</evidence>
<sequence>MIASKLGLFLVGGGLIGTSVTGIYLANKNSAPAIALQEQRDHT</sequence>
<dbReference type="EMBL" id="CP006935">
    <property type="protein sequence ID" value="AHC40482.1"/>
    <property type="molecule type" value="Genomic_DNA"/>
</dbReference>